<dbReference type="InterPro" id="IPR036097">
    <property type="entry name" value="HisK_dim/P_sf"/>
</dbReference>
<dbReference type="InterPro" id="IPR050736">
    <property type="entry name" value="Sensor_HK_Regulatory"/>
</dbReference>
<evidence type="ECO:0000256" key="4">
    <source>
        <dbReference type="ARBA" id="ARBA00022777"/>
    </source>
</evidence>
<feature type="compositionally biased region" description="Low complexity" evidence="6">
    <location>
        <begin position="269"/>
        <end position="280"/>
    </location>
</feature>
<evidence type="ECO:0000256" key="1">
    <source>
        <dbReference type="ARBA" id="ARBA00000085"/>
    </source>
</evidence>
<dbReference type="Gene3D" id="3.30.565.10">
    <property type="entry name" value="Histidine kinase-like ATPase, C-terminal domain"/>
    <property type="match status" value="1"/>
</dbReference>
<sequence length="357" mass="39498">MDWSNLVNLAVGLGVGFSLGWLLGSRRLLNPRKGQKIIEPSNPFAFSPVSEAQVSLPAVDPSQTQLIADLKAQVKQLTLDYYMAQQMCQFKAGFLARVTHELRSPLNGLIGTHQLILSDLCDSPEEEREFLANANISAVKMIDMLDKILDVSRTESGKSPIKLEPLQLAEVFEEVRYLSEMQAANRNIPLKIVLPDPNIYVLADEQWLTPVLVNLVESAITPEELGSISVSAQVDQYSEQIHIWIEAPRPHESWTEALDLLTKELNRGSKASNSGAAKKSQFNILTEGQPPREFNPQDPLELNPHVSAGLNLVMTCSILDLMQGRLEILETPADAEDPNLTRIQCSLPLVPPPPESD</sequence>
<comment type="catalytic activity">
    <reaction evidence="1">
        <text>ATP + protein L-histidine = ADP + protein N-phospho-L-histidine.</text>
        <dbReference type="EC" id="2.7.13.3"/>
    </reaction>
</comment>
<feature type="domain" description="Histidine kinase" evidence="8">
    <location>
        <begin position="97"/>
        <end position="351"/>
    </location>
</feature>
<keyword evidence="3" id="KW-0808">Transferase</keyword>
<evidence type="ECO:0000259" key="8">
    <source>
        <dbReference type="PROSITE" id="PS50109"/>
    </source>
</evidence>
<dbReference type="EC" id="2.7.13.3" evidence="2"/>
<protein>
    <recommendedName>
        <fullName evidence="2">histidine kinase</fullName>
        <ecNumber evidence="2">2.7.13.3</ecNumber>
    </recommendedName>
</protein>
<organism evidence="9">
    <name type="scientific">Planktothricoides raciborskii GIHE-MW2</name>
    <dbReference type="NCBI Taxonomy" id="2792601"/>
    <lineage>
        <taxon>Bacteria</taxon>
        <taxon>Bacillati</taxon>
        <taxon>Cyanobacteriota</taxon>
        <taxon>Cyanophyceae</taxon>
        <taxon>Oscillatoriophycideae</taxon>
        <taxon>Oscillatoriales</taxon>
        <taxon>Oscillatoriaceae</taxon>
        <taxon>Planktothricoides</taxon>
    </lineage>
</organism>
<evidence type="ECO:0000313" key="9">
    <source>
        <dbReference type="EMBL" id="XCM34848.1"/>
    </source>
</evidence>
<gene>
    <name evidence="9" type="ORF">ABWT76_003491</name>
</gene>
<dbReference type="SUPFAM" id="SSF55874">
    <property type="entry name" value="ATPase domain of HSP90 chaperone/DNA topoisomerase II/histidine kinase"/>
    <property type="match status" value="1"/>
</dbReference>
<dbReference type="SMART" id="SM00388">
    <property type="entry name" value="HisKA"/>
    <property type="match status" value="1"/>
</dbReference>
<keyword evidence="7" id="KW-1133">Transmembrane helix</keyword>
<dbReference type="Pfam" id="PF00512">
    <property type="entry name" value="HisKA"/>
    <property type="match status" value="1"/>
</dbReference>
<proteinExistence type="predicted"/>
<evidence type="ECO:0000256" key="3">
    <source>
        <dbReference type="ARBA" id="ARBA00022679"/>
    </source>
</evidence>
<dbReference type="InterPro" id="IPR005467">
    <property type="entry name" value="His_kinase_dom"/>
</dbReference>
<keyword evidence="5" id="KW-0902">Two-component regulatory system</keyword>
<accession>A0AAU8J6U2</accession>
<keyword evidence="7" id="KW-0812">Transmembrane</keyword>
<evidence type="ECO:0000256" key="7">
    <source>
        <dbReference type="SAM" id="Phobius"/>
    </source>
</evidence>
<evidence type="ECO:0000256" key="5">
    <source>
        <dbReference type="ARBA" id="ARBA00023012"/>
    </source>
</evidence>
<dbReference type="CDD" id="cd00082">
    <property type="entry name" value="HisKA"/>
    <property type="match status" value="1"/>
</dbReference>
<dbReference type="PROSITE" id="PS50109">
    <property type="entry name" value="HIS_KIN"/>
    <property type="match status" value="1"/>
</dbReference>
<dbReference type="InterPro" id="IPR003661">
    <property type="entry name" value="HisK_dim/P_dom"/>
</dbReference>
<dbReference type="EMBL" id="CP159837">
    <property type="protein sequence ID" value="XCM34848.1"/>
    <property type="molecule type" value="Genomic_DNA"/>
</dbReference>
<dbReference type="Gene3D" id="1.10.287.130">
    <property type="match status" value="1"/>
</dbReference>
<dbReference type="PANTHER" id="PTHR43711">
    <property type="entry name" value="TWO-COMPONENT HISTIDINE KINASE"/>
    <property type="match status" value="1"/>
</dbReference>
<dbReference type="RefSeq" id="WP_054466192.1">
    <property type="nucleotide sequence ID" value="NZ_CP159837.1"/>
</dbReference>
<feature type="region of interest" description="Disordered" evidence="6">
    <location>
        <begin position="269"/>
        <end position="296"/>
    </location>
</feature>
<dbReference type="InterPro" id="IPR036890">
    <property type="entry name" value="HATPase_C_sf"/>
</dbReference>
<keyword evidence="4 9" id="KW-0418">Kinase</keyword>
<evidence type="ECO:0000256" key="2">
    <source>
        <dbReference type="ARBA" id="ARBA00012438"/>
    </source>
</evidence>
<name>A0AAU8J6U2_9CYAN</name>
<dbReference type="AlphaFoldDB" id="A0AAU8J6U2"/>
<dbReference type="PANTHER" id="PTHR43711:SF26">
    <property type="entry name" value="SENSOR HISTIDINE KINASE RCSC"/>
    <property type="match status" value="1"/>
</dbReference>
<keyword evidence="7" id="KW-0472">Membrane</keyword>
<evidence type="ECO:0000256" key="6">
    <source>
        <dbReference type="SAM" id="MobiDB-lite"/>
    </source>
</evidence>
<dbReference type="SUPFAM" id="SSF47384">
    <property type="entry name" value="Homodimeric domain of signal transducing histidine kinase"/>
    <property type="match status" value="1"/>
</dbReference>
<feature type="transmembrane region" description="Helical" evidence="7">
    <location>
        <begin position="6"/>
        <end position="24"/>
    </location>
</feature>
<dbReference type="GO" id="GO:0000155">
    <property type="term" value="F:phosphorelay sensor kinase activity"/>
    <property type="evidence" value="ECO:0007669"/>
    <property type="project" value="InterPro"/>
</dbReference>
<reference evidence="9" key="1">
    <citation type="submission" date="2024-07" db="EMBL/GenBank/DDBJ databases">
        <authorList>
            <person name="Kim Y.J."/>
            <person name="Jeong J.Y."/>
        </authorList>
    </citation>
    <scope>NUCLEOTIDE SEQUENCE</scope>
    <source>
        <strain evidence="9">GIHE-MW2</strain>
    </source>
</reference>